<accession>A0ABW9F495</accession>
<sequence length="58" mass="6872">MEEKSIIKKSSILIVRKSMEEKSIIKKSSIFIARKSMEENIKIDILSILKMIFQKFRI</sequence>
<reference evidence="1 2" key="1">
    <citation type="journal article" date="2024" name="Front. Microbiol.">
        <title>Pangenomic and biochemical analyses of Helcococcus ovis reveal widespread tetracycline resistance and a novel bacterial species, Helcococcus bovis.</title>
        <authorList>
            <person name="Cunha F."/>
            <person name="Zhai Y."/>
            <person name="Casaro S."/>
            <person name="Jones K.L."/>
            <person name="Hernandez M."/>
            <person name="Bisinotto R.S."/>
            <person name="Kariyawasam S."/>
            <person name="Brown M.B."/>
            <person name="Phillips A."/>
            <person name="Jeong K.C."/>
            <person name="Galvao K.N."/>
        </authorList>
    </citation>
    <scope>NUCLEOTIDE SEQUENCE [LARGE SCALE GENOMIC DNA]</scope>
    <source>
        <strain evidence="1 2">KG197</strain>
    </source>
</reference>
<dbReference type="Proteomes" id="UP001629536">
    <property type="component" value="Unassembled WGS sequence"/>
</dbReference>
<keyword evidence="2" id="KW-1185">Reference proteome</keyword>
<gene>
    <name evidence="1" type="ORF">ABGF40_01120</name>
</gene>
<protein>
    <submittedName>
        <fullName evidence="1">Uncharacterized protein</fullName>
    </submittedName>
</protein>
<dbReference type="EMBL" id="JBFNFH010000001">
    <property type="protein sequence ID" value="MFM1524272.1"/>
    <property type="molecule type" value="Genomic_DNA"/>
</dbReference>
<organism evidence="1 2">
    <name type="scientific">Helcococcus bovis</name>
    <dbReference type="NCBI Taxonomy" id="3153252"/>
    <lineage>
        <taxon>Bacteria</taxon>
        <taxon>Bacillati</taxon>
        <taxon>Bacillota</taxon>
        <taxon>Tissierellia</taxon>
        <taxon>Tissierellales</taxon>
        <taxon>Peptoniphilaceae</taxon>
        <taxon>Helcococcus</taxon>
    </lineage>
</organism>
<name>A0ABW9F495_9FIRM</name>
<dbReference type="RefSeq" id="WP_408104403.1">
    <property type="nucleotide sequence ID" value="NZ_JBFNFH010000001.1"/>
</dbReference>
<evidence type="ECO:0000313" key="2">
    <source>
        <dbReference type="Proteomes" id="UP001629536"/>
    </source>
</evidence>
<comment type="caution">
    <text evidence="1">The sequence shown here is derived from an EMBL/GenBank/DDBJ whole genome shotgun (WGS) entry which is preliminary data.</text>
</comment>
<proteinExistence type="predicted"/>
<evidence type="ECO:0000313" key="1">
    <source>
        <dbReference type="EMBL" id="MFM1524272.1"/>
    </source>
</evidence>